<name>A0AAD9B1T2_DISEL</name>
<feature type="non-terminal residue" evidence="1">
    <location>
        <position position="126"/>
    </location>
</feature>
<organism evidence="1 2">
    <name type="scientific">Dissostichus eleginoides</name>
    <name type="common">Patagonian toothfish</name>
    <name type="synonym">Dissostichus amissus</name>
    <dbReference type="NCBI Taxonomy" id="100907"/>
    <lineage>
        <taxon>Eukaryota</taxon>
        <taxon>Metazoa</taxon>
        <taxon>Chordata</taxon>
        <taxon>Craniata</taxon>
        <taxon>Vertebrata</taxon>
        <taxon>Euteleostomi</taxon>
        <taxon>Actinopterygii</taxon>
        <taxon>Neopterygii</taxon>
        <taxon>Teleostei</taxon>
        <taxon>Neoteleostei</taxon>
        <taxon>Acanthomorphata</taxon>
        <taxon>Eupercaria</taxon>
        <taxon>Perciformes</taxon>
        <taxon>Notothenioidei</taxon>
        <taxon>Nototheniidae</taxon>
        <taxon>Dissostichus</taxon>
    </lineage>
</organism>
<accession>A0AAD9B1T2</accession>
<gene>
    <name evidence="1" type="ORF">KUDE01_015403</name>
</gene>
<proteinExistence type="predicted"/>
<keyword evidence="2" id="KW-1185">Reference proteome</keyword>
<feature type="non-terminal residue" evidence="1">
    <location>
        <position position="1"/>
    </location>
</feature>
<dbReference type="EMBL" id="JASDAP010000199">
    <property type="protein sequence ID" value="KAK1875131.1"/>
    <property type="molecule type" value="Genomic_DNA"/>
</dbReference>
<dbReference type="AlphaFoldDB" id="A0AAD9B1T2"/>
<evidence type="ECO:0000313" key="1">
    <source>
        <dbReference type="EMBL" id="KAK1875131.1"/>
    </source>
</evidence>
<evidence type="ECO:0000313" key="2">
    <source>
        <dbReference type="Proteomes" id="UP001228049"/>
    </source>
</evidence>
<reference evidence="1" key="1">
    <citation type="submission" date="2023-04" db="EMBL/GenBank/DDBJ databases">
        <title>Chromosome-level genome of Chaenocephalus aceratus.</title>
        <authorList>
            <person name="Park H."/>
        </authorList>
    </citation>
    <scope>NUCLEOTIDE SEQUENCE</scope>
    <source>
        <strain evidence="1">DE</strain>
        <tissue evidence="1">Muscle</tissue>
    </source>
</reference>
<protein>
    <submittedName>
        <fullName evidence="1">Pumilio like domain family member 6</fullName>
    </submittedName>
</protein>
<comment type="caution">
    <text evidence="1">The sequence shown here is derived from an EMBL/GenBank/DDBJ whole genome shotgun (WGS) entry which is preliminary data.</text>
</comment>
<sequence length="126" mass="13842">DCVVPDNIEGYGAVQELAEFLFGLRENLLAFSGDECAKIITLCQALGDFDKRKTSYPPRHKNTLKQGRFRATKKIVAPGVESTKRCFIGAQSCTVARLQQSGGGHLHKALWPLQNHCALRGKEGLT</sequence>
<dbReference type="Proteomes" id="UP001228049">
    <property type="component" value="Unassembled WGS sequence"/>
</dbReference>